<dbReference type="EMBL" id="QFQP01000017">
    <property type="protein sequence ID" value="PZR10533.1"/>
    <property type="molecule type" value="Genomic_DNA"/>
</dbReference>
<comment type="caution">
    <text evidence="1">The sequence shown here is derived from an EMBL/GenBank/DDBJ whole genome shotgun (WGS) entry which is preliminary data.</text>
</comment>
<protein>
    <recommendedName>
        <fullName evidence="3">DUF4154 domain-containing protein</fullName>
    </recommendedName>
</protein>
<evidence type="ECO:0008006" key="3">
    <source>
        <dbReference type="Google" id="ProtNLM"/>
    </source>
</evidence>
<evidence type="ECO:0000313" key="2">
    <source>
        <dbReference type="Proteomes" id="UP000249061"/>
    </source>
</evidence>
<accession>A0A2W5TBN3</accession>
<organism evidence="1 2">
    <name type="scientific">Archangium gephyra</name>
    <dbReference type="NCBI Taxonomy" id="48"/>
    <lineage>
        <taxon>Bacteria</taxon>
        <taxon>Pseudomonadati</taxon>
        <taxon>Myxococcota</taxon>
        <taxon>Myxococcia</taxon>
        <taxon>Myxococcales</taxon>
        <taxon>Cystobacterineae</taxon>
        <taxon>Archangiaceae</taxon>
        <taxon>Archangium</taxon>
    </lineage>
</organism>
<proteinExistence type="predicted"/>
<reference evidence="1 2" key="1">
    <citation type="submission" date="2017-08" db="EMBL/GenBank/DDBJ databases">
        <title>Infants hospitalized years apart are colonized by the same room-sourced microbial strains.</title>
        <authorList>
            <person name="Brooks B."/>
            <person name="Olm M.R."/>
            <person name="Firek B.A."/>
            <person name="Baker R."/>
            <person name="Thomas B.C."/>
            <person name="Morowitz M.J."/>
            <person name="Banfield J.F."/>
        </authorList>
    </citation>
    <scope>NUCLEOTIDE SEQUENCE [LARGE SCALE GENOMIC DNA]</scope>
    <source>
        <strain evidence="1">S2_003_000_R2_14</strain>
    </source>
</reference>
<dbReference type="AlphaFoldDB" id="A0A2W5TBN3"/>
<evidence type="ECO:0000313" key="1">
    <source>
        <dbReference type="EMBL" id="PZR10533.1"/>
    </source>
</evidence>
<sequence>MRAAALAVTLLATASAAQERVPDSLGLLVMLKVLTYDSGFDARGSGDFVVLIPYAPGREVDAAALAKLGSALEVKSIKERPLRFVVVPAAESSKQSASAVLLHSNFPGEVARPLLTMGRTRRWYTLVLDETLMLEGAVLGVGLADGKPQPLLNVTASKSVGAEFTSAVLKRARTYH</sequence>
<gene>
    <name evidence="1" type="ORF">DI536_20035</name>
</gene>
<name>A0A2W5TBN3_9BACT</name>
<dbReference type="Proteomes" id="UP000249061">
    <property type="component" value="Unassembled WGS sequence"/>
</dbReference>